<proteinExistence type="predicted"/>
<evidence type="ECO:0000313" key="3">
    <source>
        <dbReference type="Proteomes" id="UP000823775"/>
    </source>
</evidence>
<name>A0ABS8UMD7_DATST</name>
<sequence>MGLQQEQSLFPPALMMLADWSCGAGRWGKRRDEEREREEEGIAVVDRRGWRDGQCYCFLGVWSRQTALWFRRRRRWRGKMENRENLALVEWCVWSFSDDGRDEAATGFGLCSSTKRGEKRRRQSGCGGFHRRGERKREVGRSCKKDEKSRVLGSNVIDEESIGFNLDRRIRSK</sequence>
<dbReference type="EMBL" id="JACEIK010002248">
    <property type="protein sequence ID" value="MCD9559993.1"/>
    <property type="molecule type" value="Genomic_DNA"/>
</dbReference>
<keyword evidence="3" id="KW-1185">Reference proteome</keyword>
<organism evidence="2 3">
    <name type="scientific">Datura stramonium</name>
    <name type="common">Jimsonweed</name>
    <name type="synonym">Common thornapple</name>
    <dbReference type="NCBI Taxonomy" id="4076"/>
    <lineage>
        <taxon>Eukaryota</taxon>
        <taxon>Viridiplantae</taxon>
        <taxon>Streptophyta</taxon>
        <taxon>Embryophyta</taxon>
        <taxon>Tracheophyta</taxon>
        <taxon>Spermatophyta</taxon>
        <taxon>Magnoliopsida</taxon>
        <taxon>eudicotyledons</taxon>
        <taxon>Gunneridae</taxon>
        <taxon>Pentapetalae</taxon>
        <taxon>asterids</taxon>
        <taxon>lamiids</taxon>
        <taxon>Solanales</taxon>
        <taxon>Solanaceae</taxon>
        <taxon>Solanoideae</taxon>
        <taxon>Datureae</taxon>
        <taxon>Datura</taxon>
    </lineage>
</organism>
<evidence type="ECO:0000256" key="1">
    <source>
        <dbReference type="SAM" id="MobiDB-lite"/>
    </source>
</evidence>
<accession>A0ABS8UMD7</accession>
<gene>
    <name evidence="2" type="ORF">HAX54_018378</name>
</gene>
<feature type="region of interest" description="Disordered" evidence="1">
    <location>
        <begin position="119"/>
        <end position="141"/>
    </location>
</feature>
<protein>
    <submittedName>
        <fullName evidence="2">Uncharacterized protein</fullName>
    </submittedName>
</protein>
<reference evidence="2 3" key="1">
    <citation type="journal article" date="2021" name="BMC Genomics">
        <title>Datura genome reveals duplications of psychoactive alkaloid biosynthetic genes and high mutation rate following tissue culture.</title>
        <authorList>
            <person name="Rajewski A."/>
            <person name="Carter-House D."/>
            <person name="Stajich J."/>
            <person name="Litt A."/>
        </authorList>
    </citation>
    <scope>NUCLEOTIDE SEQUENCE [LARGE SCALE GENOMIC DNA]</scope>
    <source>
        <strain evidence="2">AR-01</strain>
    </source>
</reference>
<comment type="caution">
    <text evidence="2">The sequence shown here is derived from an EMBL/GenBank/DDBJ whole genome shotgun (WGS) entry which is preliminary data.</text>
</comment>
<dbReference type="Proteomes" id="UP000823775">
    <property type="component" value="Unassembled WGS sequence"/>
</dbReference>
<evidence type="ECO:0000313" key="2">
    <source>
        <dbReference type="EMBL" id="MCD9559993.1"/>
    </source>
</evidence>
<feature type="compositionally biased region" description="Basic residues" evidence="1">
    <location>
        <begin position="119"/>
        <end position="134"/>
    </location>
</feature>